<dbReference type="PANTHER" id="PTHR12126:SF11">
    <property type="entry name" value="NADH DEHYDROGENASE [UBIQUINONE] 1 ALPHA SUBCOMPLEX SUBUNIT 9, MITOCHONDRIAL"/>
    <property type="match status" value="1"/>
</dbReference>
<evidence type="ECO:0000259" key="1">
    <source>
        <dbReference type="Pfam" id="PF13460"/>
    </source>
</evidence>
<dbReference type="SUPFAM" id="SSF51735">
    <property type="entry name" value="NAD(P)-binding Rossmann-fold domains"/>
    <property type="match status" value="1"/>
</dbReference>
<name>A0A3B0VVT4_9ZZZZ</name>
<dbReference type="Gene3D" id="3.40.50.720">
    <property type="entry name" value="NAD(P)-binding Rossmann-like Domain"/>
    <property type="match status" value="1"/>
</dbReference>
<gene>
    <name evidence="2" type="ORF">MNBD_CHLOROFLEXI01-3634</name>
</gene>
<dbReference type="EMBL" id="UOEU01001046">
    <property type="protein sequence ID" value="VAW43212.1"/>
    <property type="molecule type" value="Genomic_DNA"/>
</dbReference>
<dbReference type="AlphaFoldDB" id="A0A3B0VVT4"/>
<dbReference type="PANTHER" id="PTHR12126">
    <property type="entry name" value="NADH-UBIQUINONE OXIDOREDUCTASE 39 KDA SUBUNIT-RELATED"/>
    <property type="match status" value="1"/>
</dbReference>
<proteinExistence type="predicted"/>
<dbReference type="Pfam" id="PF13460">
    <property type="entry name" value="NAD_binding_10"/>
    <property type="match status" value="1"/>
</dbReference>
<dbReference type="InterPro" id="IPR016040">
    <property type="entry name" value="NAD(P)-bd_dom"/>
</dbReference>
<sequence length="287" mass="33025">MILVTGATGFIGRSLMACLEREGITARPYMGRMNDPSRLREELVGVATVIHLAGSEARGRSRLLNHVDVDGSERLLEEARRANVQRIIFASRLGADSASMHPLLQTKGRVERMIQQSGIPYTILRSATLYGRSDRFFELIVGLAIWSWPLVWLPGGGNMAMQPLWVEDFVRCLRLSLDRPDLINKTVTLAGSERLPYRTLVKLLLDVSGYQRLPLPVPMWILRPFSNILFRWWYWPAVSRYFMDRFFVPEVADHDAILRHFGFQPVRVRDTISYLRRSGLALRLFRR</sequence>
<dbReference type="InterPro" id="IPR051207">
    <property type="entry name" value="ComplexI_NDUFA9_subunit"/>
</dbReference>
<reference evidence="2" key="1">
    <citation type="submission" date="2018-06" db="EMBL/GenBank/DDBJ databases">
        <authorList>
            <person name="Zhirakovskaya E."/>
        </authorList>
    </citation>
    <scope>NUCLEOTIDE SEQUENCE</scope>
</reference>
<dbReference type="InterPro" id="IPR036291">
    <property type="entry name" value="NAD(P)-bd_dom_sf"/>
</dbReference>
<dbReference type="GO" id="GO:0044877">
    <property type="term" value="F:protein-containing complex binding"/>
    <property type="evidence" value="ECO:0007669"/>
    <property type="project" value="TreeGrafter"/>
</dbReference>
<evidence type="ECO:0000313" key="2">
    <source>
        <dbReference type="EMBL" id="VAW43212.1"/>
    </source>
</evidence>
<feature type="domain" description="NAD(P)-binding" evidence="1">
    <location>
        <begin position="29"/>
        <end position="130"/>
    </location>
</feature>
<accession>A0A3B0VVT4</accession>
<protein>
    <recommendedName>
        <fullName evidence="1">NAD(P)-binding domain-containing protein</fullName>
    </recommendedName>
</protein>
<organism evidence="2">
    <name type="scientific">hydrothermal vent metagenome</name>
    <dbReference type="NCBI Taxonomy" id="652676"/>
    <lineage>
        <taxon>unclassified sequences</taxon>
        <taxon>metagenomes</taxon>
        <taxon>ecological metagenomes</taxon>
    </lineage>
</organism>